<reference evidence="1 2" key="1">
    <citation type="submission" date="2020-03" db="EMBL/GenBank/DDBJ databases">
        <title>FDA dAtabase for Regulatory Grade micrObial Sequences (FDA-ARGOS): Supporting development and validation of Infectious Disease Dx tests.</title>
        <authorList>
            <person name="Campos J."/>
            <person name="Goldberg B."/>
            <person name="Tallon L."/>
            <person name="Sadzewicz L."/>
            <person name="Vavikolanu K."/>
            <person name="Mehta A."/>
            <person name="Aluvathingal J."/>
            <person name="Nadendla S."/>
            <person name="Nandy P."/>
            <person name="Geyer C."/>
            <person name="Yan Y."/>
            <person name="Sichtig H."/>
        </authorList>
    </citation>
    <scope>NUCLEOTIDE SEQUENCE [LARGE SCALE GENOMIC DNA]</scope>
    <source>
        <strain evidence="1 2">FDAARGOS_656</strain>
    </source>
</reference>
<dbReference type="EMBL" id="JABWAD010000037">
    <property type="protein sequence ID" value="KAF6069449.1"/>
    <property type="molecule type" value="Genomic_DNA"/>
</dbReference>
<name>A0A8H6F3P1_CANAX</name>
<protein>
    <submittedName>
        <fullName evidence="1">Uncharacterized protein</fullName>
    </submittedName>
</protein>
<dbReference type="Proteomes" id="UP000536275">
    <property type="component" value="Unassembled WGS sequence"/>
</dbReference>
<gene>
    <name evidence="1" type="ORF">FOB64_003097</name>
</gene>
<accession>A0A8H6F3P1</accession>
<proteinExistence type="predicted"/>
<organism evidence="1 2">
    <name type="scientific">Candida albicans</name>
    <name type="common">Yeast</name>
    <dbReference type="NCBI Taxonomy" id="5476"/>
    <lineage>
        <taxon>Eukaryota</taxon>
        <taxon>Fungi</taxon>
        <taxon>Dikarya</taxon>
        <taxon>Ascomycota</taxon>
        <taxon>Saccharomycotina</taxon>
        <taxon>Pichiomycetes</taxon>
        <taxon>Debaryomycetaceae</taxon>
        <taxon>Candida/Lodderomyces clade</taxon>
        <taxon>Candida</taxon>
    </lineage>
</organism>
<evidence type="ECO:0000313" key="1">
    <source>
        <dbReference type="EMBL" id="KAF6069449.1"/>
    </source>
</evidence>
<dbReference type="AlphaFoldDB" id="A0A8H6F3P1"/>
<comment type="caution">
    <text evidence="1">The sequence shown here is derived from an EMBL/GenBank/DDBJ whole genome shotgun (WGS) entry which is preliminary data.</text>
</comment>
<evidence type="ECO:0000313" key="2">
    <source>
        <dbReference type="Proteomes" id="UP000536275"/>
    </source>
</evidence>
<sequence>MLNFVEINVFGLPITIGKSLSNNGIKVKDVSDSAEEWPWPVMQRPLKQGTSVAYDRYSGVYLNGVKLSENDVSDGCHGLKLVSHSSKHEIDTTINVSREEFSSKVDPNKIRRIILHSNGTTDIQYISSGNVNPGSFGVASGSWSTVLSSECLEVSESITSVDVSELF</sequence>